<dbReference type="AlphaFoldDB" id="A0A4R2IED8"/>
<evidence type="ECO:0000313" key="4">
    <source>
        <dbReference type="Proteomes" id="UP000295573"/>
    </source>
</evidence>
<keyword evidence="2" id="KW-1133">Transmembrane helix</keyword>
<proteinExistence type="predicted"/>
<feature type="region of interest" description="Disordered" evidence="1">
    <location>
        <begin position="59"/>
        <end position="78"/>
    </location>
</feature>
<evidence type="ECO:0000256" key="2">
    <source>
        <dbReference type="SAM" id="Phobius"/>
    </source>
</evidence>
<keyword evidence="2" id="KW-0472">Membrane</keyword>
<protein>
    <submittedName>
        <fullName evidence="3">Uncharacterized protein</fullName>
    </submittedName>
</protein>
<reference evidence="3 4" key="1">
    <citation type="journal article" date="2015" name="Stand. Genomic Sci.">
        <title>Genomic Encyclopedia of Bacterial and Archaeal Type Strains, Phase III: the genomes of soil and plant-associated and newly described type strains.</title>
        <authorList>
            <person name="Whitman W.B."/>
            <person name="Woyke T."/>
            <person name="Klenk H.P."/>
            <person name="Zhou Y."/>
            <person name="Lilburn T.G."/>
            <person name="Beck B.J."/>
            <person name="De Vos P."/>
            <person name="Vandamme P."/>
            <person name="Eisen J.A."/>
            <person name="Garrity G."/>
            <person name="Hugenholtz P."/>
            <person name="Kyrpides N.C."/>
        </authorList>
    </citation>
    <scope>NUCLEOTIDE SEQUENCE [LARGE SCALE GENOMIC DNA]</scope>
    <source>
        <strain evidence="3 4">VKM Ac-2541</strain>
    </source>
</reference>
<name>A0A4R2IED8_9ACTN</name>
<evidence type="ECO:0000313" key="3">
    <source>
        <dbReference type="EMBL" id="TCO41015.1"/>
    </source>
</evidence>
<accession>A0A4R2IED8</accession>
<evidence type="ECO:0000256" key="1">
    <source>
        <dbReference type="SAM" id="MobiDB-lite"/>
    </source>
</evidence>
<keyword evidence="4" id="KW-1185">Reference proteome</keyword>
<dbReference type="EMBL" id="SLWR01000016">
    <property type="protein sequence ID" value="TCO41015.1"/>
    <property type="molecule type" value="Genomic_DNA"/>
</dbReference>
<gene>
    <name evidence="3" type="ORF">EV646_116106</name>
</gene>
<keyword evidence="2" id="KW-0812">Transmembrane</keyword>
<dbReference type="Proteomes" id="UP000295573">
    <property type="component" value="Unassembled WGS sequence"/>
</dbReference>
<organism evidence="3 4">
    <name type="scientific">Kribbella antiqua</name>
    <dbReference type="NCBI Taxonomy" id="2512217"/>
    <lineage>
        <taxon>Bacteria</taxon>
        <taxon>Bacillati</taxon>
        <taxon>Actinomycetota</taxon>
        <taxon>Actinomycetes</taxon>
        <taxon>Propionibacteriales</taxon>
        <taxon>Kribbellaceae</taxon>
        <taxon>Kribbella</taxon>
    </lineage>
</organism>
<comment type="caution">
    <text evidence="3">The sequence shown here is derived from an EMBL/GenBank/DDBJ whole genome shotgun (WGS) entry which is preliminary data.</text>
</comment>
<dbReference type="RefSeq" id="WP_132156476.1">
    <property type="nucleotide sequence ID" value="NZ_SLWR01000016.1"/>
</dbReference>
<sequence length="78" mass="8532">MSLAIRLGTVAAILATGTVALISTAMQDDYPISDPLTMIALYAVLWWLGIVRPAVWMSPDEQSPERTSFRPSPAPSEW</sequence>
<dbReference type="OrthoDB" id="3823751at2"/>
<feature type="transmembrane region" description="Helical" evidence="2">
    <location>
        <begin position="37"/>
        <end position="56"/>
    </location>
</feature>